<dbReference type="Gene3D" id="3.40.50.720">
    <property type="entry name" value="NAD(P)-binding Rossmann-like Domain"/>
    <property type="match status" value="1"/>
</dbReference>
<dbReference type="GO" id="GO:0005739">
    <property type="term" value="C:mitochondrion"/>
    <property type="evidence" value="ECO:0007669"/>
    <property type="project" value="TreeGrafter"/>
</dbReference>
<dbReference type="Proteomes" id="UP001168821">
    <property type="component" value="Unassembled WGS sequence"/>
</dbReference>
<dbReference type="InterPro" id="IPR036291">
    <property type="entry name" value="NAD(P)-bd_dom_sf"/>
</dbReference>
<gene>
    <name evidence="3" type="ORF">Zmor_020913</name>
</gene>
<evidence type="ECO:0000259" key="2">
    <source>
        <dbReference type="SMART" id="SM00829"/>
    </source>
</evidence>
<dbReference type="InterPro" id="IPR050700">
    <property type="entry name" value="YIM1/Zinc_Alcohol_DH_Fams"/>
</dbReference>
<accession>A0AA38I4Q7</accession>
<dbReference type="SUPFAM" id="SSF50129">
    <property type="entry name" value="GroES-like"/>
    <property type="match status" value="1"/>
</dbReference>
<name>A0AA38I4Q7_9CUCU</name>
<keyword evidence="1" id="KW-0812">Transmembrane</keyword>
<keyword evidence="1" id="KW-1133">Transmembrane helix</keyword>
<comment type="caution">
    <text evidence="3">The sequence shown here is derived from an EMBL/GenBank/DDBJ whole genome shotgun (WGS) entry which is preliminary data.</text>
</comment>
<dbReference type="InterPro" id="IPR013154">
    <property type="entry name" value="ADH-like_N"/>
</dbReference>
<feature type="domain" description="Enoyl reductase (ER)" evidence="2">
    <location>
        <begin position="142"/>
        <end position="495"/>
    </location>
</feature>
<keyword evidence="4" id="KW-1185">Reference proteome</keyword>
<evidence type="ECO:0000313" key="3">
    <source>
        <dbReference type="EMBL" id="KAJ3649156.1"/>
    </source>
</evidence>
<proteinExistence type="predicted"/>
<organism evidence="3 4">
    <name type="scientific">Zophobas morio</name>
    <dbReference type="NCBI Taxonomy" id="2755281"/>
    <lineage>
        <taxon>Eukaryota</taxon>
        <taxon>Metazoa</taxon>
        <taxon>Ecdysozoa</taxon>
        <taxon>Arthropoda</taxon>
        <taxon>Hexapoda</taxon>
        <taxon>Insecta</taxon>
        <taxon>Pterygota</taxon>
        <taxon>Neoptera</taxon>
        <taxon>Endopterygota</taxon>
        <taxon>Coleoptera</taxon>
        <taxon>Polyphaga</taxon>
        <taxon>Cucujiformia</taxon>
        <taxon>Tenebrionidae</taxon>
        <taxon>Zophobas</taxon>
    </lineage>
</organism>
<dbReference type="PANTHER" id="PTHR11695">
    <property type="entry name" value="ALCOHOL DEHYDROGENASE RELATED"/>
    <property type="match status" value="1"/>
</dbReference>
<evidence type="ECO:0000313" key="4">
    <source>
        <dbReference type="Proteomes" id="UP001168821"/>
    </source>
</evidence>
<dbReference type="SMART" id="SM00829">
    <property type="entry name" value="PKS_ER"/>
    <property type="match status" value="1"/>
</dbReference>
<keyword evidence="1" id="KW-0472">Membrane</keyword>
<feature type="transmembrane region" description="Helical" evidence="1">
    <location>
        <begin position="101"/>
        <end position="122"/>
    </location>
</feature>
<dbReference type="Gene3D" id="3.90.180.10">
    <property type="entry name" value="Medium-chain alcohol dehydrogenases, catalytic domain"/>
    <property type="match status" value="1"/>
</dbReference>
<dbReference type="EMBL" id="JALNTZ010000006">
    <property type="protein sequence ID" value="KAJ3649156.1"/>
    <property type="molecule type" value="Genomic_DNA"/>
</dbReference>
<dbReference type="PANTHER" id="PTHR11695:SF645">
    <property type="entry name" value="RETICULON-4-INTERACTING PROTEIN 1, MITOCHONDRIAL-LIKE PROTEIN"/>
    <property type="match status" value="1"/>
</dbReference>
<dbReference type="GO" id="GO:0016491">
    <property type="term" value="F:oxidoreductase activity"/>
    <property type="evidence" value="ECO:0007669"/>
    <property type="project" value="InterPro"/>
</dbReference>
<reference evidence="3" key="1">
    <citation type="journal article" date="2023" name="G3 (Bethesda)">
        <title>Whole genome assemblies of Zophobas morio and Tenebrio molitor.</title>
        <authorList>
            <person name="Kaur S."/>
            <person name="Stinson S.A."/>
            <person name="diCenzo G.C."/>
        </authorList>
    </citation>
    <scope>NUCLEOTIDE SEQUENCE</scope>
    <source>
        <strain evidence="3">QUZm001</strain>
    </source>
</reference>
<evidence type="ECO:0000256" key="1">
    <source>
        <dbReference type="SAM" id="Phobius"/>
    </source>
</evidence>
<sequence>MDEVLFRSSQKFENLQVQLSLAASQSKDLFQQYSEQSKSAALQVWNSSYSEQVKNRIHALWDYVVNLSVKAQQQLWQHLDPQKLYYSLAQVFWKKWTKRDVCFLCAGFVCGSAAGMIFALTIKKKESIVRYMQAIQCTNYLGIESAAVVENARAPDVCNENEVIISVKAASVHVVDAQICSGYGKRLRKILQKIYNKHSNGGLPVTLGRDCTGIITDVGSNVRRLEIGDEVWLTVPFWHEGTMSQCVIIPEFRIGRKPKNVGFEGACSLPYAGTLALSALRQIQVDQDNAENRRFLVLDGCTPVGSVLIQILKHWKANITTSCTKRAVPVAKALGASEVIVSPEPVKSDDKAILSLELPHESLNAFQKELELRDKFDFVIMTKKCVLNTKTLEDLCLGRIVSTQPEDLYSDSCGFLSAFFIQSYIYIKSVFEKVLGASFNDFDEGHMCYVSLDELAEMVENGYLQTVVDKVLHPQDIEIALNHIQSWDSIGSTVVTFR</sequence>
<dbReference type="InterPro" id="IPR011032">
    <property type="entry name" value="GroES-like_sf"/>
</dbReference>
<dbReference type="AlphaFoldDB" id="A0AA38I4Q7"/>
<dbReference type="SUPFAM" id="SSF51735">
    <property type="entry name" value="NAD(P)-binding Rossmann-fold domains"/>
    <property type="match status" value="1"/>
</dbReference>
<dbReference type="InterPro" id="IPR020843">
    <property type="entry name" value="ER"/>
</dbReference>
<dbReference type="Pfam" id="PF08240">
    <property type="entry name" value="ADH_N"/>
    <property type="match status" value="1"/>
</dbReference>
<protein>
    <recommendedName>
        <fullName evidence="2">Enoyl reductase (ER) domain-containing protein</fullName>
    </recommendedName>
</protein>